<dbReference type="SUPFAM" id="SSF51735">
    <property type="entry name" value="NAD(P)-binding Rossmann-fold domains"/>
    <property type="match status" value="1"/>
</dbReference>
<dbReference type="Gene3D" id="3.40.50.720">
    <property type="entry name" value="NAD(P)-binding Rossmann-like Domain"/>
    <property type="match status" value="1"/>
</dbReference>
<dbReference type="InterPro" id="IPR036291">
    <property type="entry name" value="NAD(P)-bd_dom_sf"/>
</dbReference>
<dbReference type="PANTHER" id="PTHR43245">
    <property type="entry name" value="BIFUNCTIONAL POLYMYXIN RESISTANCE PROTEIN ARNA"/>
    <property type="match status" value="1"/>
</dbReference>
<dbReference type="RefSeq" id="WP_074557049.1">
    <property type="nucleotide sequence ID" value="NZ_FMYE01000006.1"/>
</dbReference>
<accession>A0A1G6G4M5</accession>
<organism evidence="2 3">
    <name type="scientific">Bacteroides ovatus</name>
    <dbReference type="NCBI Taxonomy" id="28116"/>
    <lineage>
        <taxon>Bacteria</taxon>
        <taxon>Pseudomonadati</taxon>
        <taxon>Bacteroidota</taxon>
        <taxon>Bacteroidia</taxon>
        <taxon>Bacteroidales</taxon>
        <taxon>Bacteroidaceae</taxon>
        <taxon>Bacteroides</taxon>
    </lineage>
</organism>
<dbReference type="EMBL" id="FMYE01000006">
    <property type="protein sequence ID" value="SDB76176.1"/>
    <property type="molecule type" value="Genomic_DNA"/>
</dbReference>
<dbReference type="Pfam" id="PF01370">
    <property type="entry name" value="Epimerase"/>
    <property type="match status" value="1"/>
</dbReference>
<sequence length="298" mass="32853">MDKLLFTGGTGFLGKNIRPILDKMYEVTTCGITPDDMIKTNLAKEVPRLEQHYDVVLHACGKAHVVPKTEAEKQAFFDVNYIGTVHLCNALEKVGPPKALVFISTVAVYGCESGELITEEHPLEGDTPYAKSKILAEEYLTKWCGMHNVVLGILRPSLLAGKDAPGNLATMVNGVKKGFYMNIAGGKVMKSILMAEDIARIMPALVKKGGVYNVCDTFQPTFGQISKSIAEQLGKSKPICIPMWMAKCMAWVGDFLGTRAPINSYKLEKMTKNLTFSNEKARKELGWEPLDVLTNYKI</sequence>
<reference evidence="2 3" key="1">
    <citation type="submission" date="2016-10" db="EMBL/GenBank/DDBJ databases">
        <authorList>
            <person name="de Groot N.N."/>
        </authorList>
    </citation>
    <scope>NUCLEOTIDE SEQUENCE [LARGE SCALE GENOMIC DNA]</scope>
    <source>
        <strain evidence="2 3">NLAE-zl-C500</strain>
    </source>
</reference>
<dbReference type="PANTHER" id="PTHR43245:SF58">
    <property type="entry name" value="BLL5923 PROTEIN"/>
    <property type="match status" value="1"/>
</dbReference>
<dbReference type="AlphaFoldDB" id="A0A1G6G4M5"/>
<dbReference type="InterPro" id="IPR050177">
    <property type="entry name" value="Lipid_A_modif_metabolic_enz"/>
</dbReference>
<gene>
    <name evidence="2" type="ORF">SAMN05192581_1006170</name>
</gene>
<proteinExistence type="predicted"/>
<dbReference type="InterPro" id="IPR001509">
    <property type="entry name" value="Epimerase_deHydtase"/>
</dbReference>
<protein>
    <submittedName>
        <fullName evidence="2">Nucleoside-diphosphate-sugar epimerase</fullName>
    </submittedName>
</protein>
<feature type="domain" description="NAD-dependent epimerase/dehydratase" evidence="1">
    <location>
        <begin position="5"/>
        <end position="215"/>
    </location>
</feature>
<evidence type="ECO:0000259" key="1">
    <source>
        <dbReference type="Pfam" id="PF01370"/>
    </source>
</evidence>
<name>A0A1G6G4M5_BACOV</name>
<evidence type="ECO:0000313" key="2">
    <source>
        <dbReference type="EMBL" id="SDB76176.1"/>
    </source>
</evidence>
<dbReference type="Proteomes" id="UP000183670">
    <property type="component" value="Unassembled WGS sequence"/>
</dbReference>
<evidence type="ECO:0000313" key="3">
    <source>
        <dbReference type="Proteomes" id="UP000183670"/>
    </source>
</evidence>